<comment type="caution">
    <text evidence="1">The sequence shown here is derived from an EMBL/GenBank/DDBJ whole genome shotgun (WGS) entry which is preliminary data.</text>
</comment>
<keyword evidence="2" id="KW-1185">Reference proteome</keyword>
<dbReference type="Proteomes" id="UP000280792">
    <property type="component" value="Unassembled WGS sequence"/>
</dbReference>
<name>A0A3P3VPV6_9GAMM</name>
<dbReference type="Pfam" id="PF21842">
    <property type="entry name" value="DUF6901"/>
    <property type="match status" value="1"/>
</dbReference>
<accession>A0A3P3VPV6</accession>
<dbReference type="EMBL" id="QWEZ01000001">
    <property type="protein sequence ID" value="RRJ84650.1"/>
    <property type="molecule type" value="Genomic_DNA"/>
</dbReference>
<dbReference type="InterPro" id="IPR054196">
    <property type="entry name" value="DUF6901"/>
</dbReference>
<evidence type="ECO:0000313" key="2">
    <source>
        <dbReference type="Proteomes" id="UP000280792"/>
    </source>
</evidence>
<gene>
    <name evidence="1" type="ORF">D0544_05985</name>
</gene>
<reference evidence="1 2" key="1">
    <citation type="submission" date="2018-08" db="EMBL/GenBank/DDBJ databases">
        <authorList>
            <person name="Khan S.A."/>
        </authorList>
    </citation>
    <scope>NUCLEOTIDE SEQUENCE [LARGE SCALE GENOMIC DNA]</scope>
    <source>
        <strain evidence="1 2">GTF-13</strain>
    </source>
</reference>
<dbReference type="AlphaFoldDB" id="A0A3P3VPV6"/>
<organism evidence="1 2">
    <name type="scientific">Aestuariirhabdus litorea</name>
    <dbReference type="NCBI Taxonomy" id="2528527"/>
    <lineage>
        <taxon>Bacteria</taxon>
        <taxon>Pseudomonadati</taxon>
        <taxon>Pseudomonadota</taxon>
        <taxon>Gammaproteobacteria</taxon>
        <taxon>Oceanospirillales</taxon>
        <taxon>Aestuariirhabdaceae</taxon>
        <taxon>Aestuariirhabdus</taxon>
    </lineage>
</organism>
<proteinExistence type="predicted"/>
<evidence type="ECO:0000313" key="1">
    <source>
        <dbReference type="EMBL" id="RRJ84650.1"/>
    </source>
</evidence>
<reference evidence="1 2" key="2">
    <citation type="submission" date="2018-12" db="EMBL/GenBank/DDBJ databases">
        <title>Simiduia agarivorans gen. nov., sp. nov., a marine, agarolytic bacterium isolated from shallow coastal water from Keelung, Taiwan.</title>
        <authorList>
            <person name="Shieh W.Y."/>
        </authorList>
    </citation>
    <scope>NUCLEOTIDE SEQUENCE [LARGE SCALE GENOMIC DNA]</scope>
    <source>
        <strain evidence="1 2">GTF-13</strain>
    </source>
</reference>
<sequence>MHIEYTFKLEHNLELHYDIEVDRTEDPDRDLTFEPEWTQLSHCRCVNCPLNPAEHSHCPTALDLRQVIDDFKDLPAMKKASVTVVSAEREYMKLVGLEEGLRALMGLIMASSNCPILKKLKPMARHHLPFTTMDEFILRSVSIYLTQQYFIYREGGQPDWELKGLVENNKSLQLVNQAFWQRIHSACGEDSNLKALLSFFTLSSSVSYSLETQLQKLKREFG</sequence>
<protein>
    <submittedName>
        <fullName evidence="1">Uncharacterized protein</fullName>
    </submittedName>
</protein>